<evidence type="ECO:0000313" key="12">
    <source>
        <dbReference type="Proteomes" id="UP000283805"/>
    </source>
</evidence>
<dbReference type="InterPro" id="IPR011006">
    <property type="entry name" value="CheY-like_superfamily"/>
</dbReference>
<dbReference type="PANTHER" id="PTHR42872:SF6">
    <property type="entry name" value="PROTEIN-GLUTAMATE METHYLESTERASE_PROTEIN-GLUTAMINE GLUTAMINASE"/>
    <property type="match status" value="1"/>
</dbReference>
<comment type="subcellular location">
    <subcellularLocation>
        <location evidence="5">Cytoplasm</location>
    </subcellularLocation>
</comment>
<feature type="region of interest" description="Disordered" evidence="8">
    <location>
        <begin position="132"/>
        <end position="236"/>
    </location>
</feature>
<dbReference type="PROSITE" id="PS50122">
    <property type="entry name" value="CHEB"/>
    <property type="match status" value="1"/>
</dbReference>
<feature type="active site" evidence="5 6">
    <location>
        <position position="274"/>
    </location>
</feature>
<dbReference type="GO" id="GO:0000156">
    <property type="term" value="F:phosphorelay response regulator activity"/>
    <property type="evidence" value="ECO:0007669"/>
    <property type="project" value="InterPro"/>
</dbReference>
<dbReference type="RefSeq" id="WP_120243352.1">
    <property type="nucleotide sequence ID" value="NZ_RAPO01000001.1"/>
</dbReference>
<dbReference type="EMBL" id="RAPO01000001">
    <property type="protein sequence ID" value="RKD97865.1"/>
    <property type="molecule type" value="Genomic_DNA"/>
</dbReference>
<sequence length="446" mass="46019">MTRVLVVDDSQFFRTVVGNALSDAGYDVETAETGTEAVEIVTNAAFDPDVVTMDVEMPDMNGIAAVERIMAATPTPVIMASAYTDAGAEATLDALEAGAIDFLQKPDGSGSRNIAHFVDDLREKIDRLDDVDVSSLADARPTSSETRSESNGRSDSQSGAPTRARSHSHPARTDRSSPSTAGATGTTSRGETAVESIAPASPETDTETDAQLTAAPVPERNDDLASAVNGDEADDGVRGPTIVVGASTGGPKIVERLLRRLPIGLGATVLIVQHMPADFTGRFADRLDAMGPYAVSEASDGDRVGPGEAVVAPGSAHLEIGADFGDSLRVRLDEARRDYGIQPAIDVTMETAADRVDGPLCGVVLTGMGDDGAAGIEAIKAAGGRTIAQDEATSPVFGIPCQAIETGCVDSIAPAPEIVDEIVAAFADTTPDPDSDPDAKAGDRDD</sequence>
<dbReference type="Pfam" id="PF01339">
    <property type="entry name" value="CheB_methylest"/>
    <property type="match status" value="1"/>
</dbReference>
<dbReference type="Gene3D" id="3.40.50.180">
    <property type="entry name" value="Methylesterase CheB, C-terminal domain"/>
    <property type="match status" value="1"/>
</dbReference>
<feature type="modified residue" description="4-aspartylphosphate" evidence="5 7">
    <location>
        <position position="54"/>
    </location>
</feature>
<dbReference type="OrthoDB" id="2857at2157"/>
<comment type="catalytic activity">
    <reaction evidence="5">
        <text>L-glutaminyl-[protein] + H2O = L-glutamyl-[protein] + NH4(+)</text>
        <dbReference type="Rhea" id="RHEA:16441"/>
        <dbReference type="Rhea" id="RHEA-COMP:10207"/>
        <dbReference type="Rhea" id="RHEA-COMP:10208"/>
        <dbReference type="ChEBI" id="CHEBI:15377"/>
        <dbReference type="ChEBI" id="CHEBI:28938"/>
        <dbReference type="ChEBI" id="CHEBI:29973"/>
        <dbReference type="ChEBI" id="CHEBI:30011"/>
        <dbReference type="EC" id="3.5.1.44"/>
    </reaction>
</comment>
<dbReference type="EC" id="3.1.1.61" evidence="5"/>
<name>A0A419WQY6_9EURY</name>
<feature type="region of interest" description="Disordered" evidence="8">
    <location>
        <begin position="426"/>
        <end position="446"/>
    </location>
</feature>
<comment type="catalytic activity">
    <reaction evidence="4 5">
        <text>[protein]-L-glutamate 5-O-methyl ester + H2O = L-glutamyl-[protein] + methanol + H(+)</text>
        <dbReference type="Rhea" id="RHEA:23236"/>
        <dbReference type="Rhea" id="RHEA-COMP:10208"/>
        <dbReference type="Rhea" id="RHEA-COMP:10311"/>
        <dbReference type="ChEBI" id="CHEBI:15377"/>
        <dbReference type="ChEBI" id="CHEBI:15378"/>
        <dbReference type="ChEBI" id="CHEBI:17790"/>
        <dbReference type="ChEBI" id="CHEBI:29973"/>
        <dbReference type="ChEBI" id="CHEBI:82795"/>
        <dbReference type="EC" id="3.1.1.61"/>
    </reaction>
</comment>
<dbReference type="AlphaFoldDB" id="A0A419WQY6"/>
<comment type="domain">
    <text evidence="5">Contains a C-terminal catalytic domain, and an N-terminal region which modulates catalytic activity.</text>
</comment>
<dbReference type="InterPro" id="IPR000673">
    <property type="entry name" value="Sig_transdc_resp-reg_Me-estase"/>
</dbReference>
<evidence type="ECO:0000256" key="1">
    <source>
        <dbReference type="ARBA" id="ARBA00022490"/>
    </source>
</evidence>
<comment type="function">
    <text evidence="5">Involved in chemotaxis. Part of a chemotaxis signal transduction system that modulates chemotaxis in response to various stimuli. Catalyzes the demethylation of specific methylglutamate residues introduced into the chemoreceptors (methyl-accepting chemotaxis proteins or MCP) by CheR. Also mediates the irreversible deamidation of specific glutamine residues to glutamic acid.</text>
</comment>
<dbReference type="Proteomes" id="UP000283805">
    <property type="component" value="Unassembled WGS sequence"/>
</dbReference>
<evidence type="ECO:0000313" key="11">
    <source>
        <dbReference type="EMBL" id="RKD97865.1"/>
    </source>
</evidence>
<dbReference type="GO" id="GO:0050568">
    <property type="term" value="F:protein-glutamine glutaminase activity"/>
    <property type="evidence" value="ECO:0007669"/>
    <property type="project" value="UniProtKB-UniRule"/>
</dbReference>
<reference evidence="11 12" key="1">
    <citation type="submission" date="2018-09" db="EMBL/GenBank/DDBJ databases">
        <title>Genomic Encyclopedia of Archaeal and Bacterial Type Strains, Phase II (KMG-II): from individual species to whole genera.</title>
        <authorList>
            <person name="Goeker M."/>
        </authorList>
    </citation>
    <scope>NUCLEOTIDE SEQUENCE [LARGE SCALE GENOMIC DNA]</scope>
    <source>
        <strain evidence="11 12">DSM 13151</strain>
    </source>
</reference>
<feature type="compositionally biased region" description="Low complexity" evidence="8">
    <location>
        <begin position="176"/>
        <end position="193"/>
    </location>
</feature>
<dbReference type="SMART" id="SM00448">
    <property type="entry name" value="REC"/>
    <property type="match status" value="1"/>
</dbReference>
<evidence type="ECO:0000256" key="8">
    <source>
        <dbReference type="SAM" id="MobiDB-lite"/>
    </source>
</evidence>
<evidence type="ECO:0000259" key="9">
    <source>
        <dbReference type="PROSITE" id="PS50110"/>
    </source>
</evidence>
<keyword evidence="3 5" id="KW-0378">Hydrolase</keyword>
<keyword evidence="2 5" id="KW-0145">Chemotaxis</keyword>
<dbReference type="GO" id="GO:0006935">
    <property type="term" value="P:chemotaxis"/>
    <property type="evidence" value="ECO:0007669"/>
    <property type="project" value="UniProtKB-UniRule"/>
</dbReference>
<dbReference type="GO" id="GO:0005737">
    <property type="term" value="C:cytoplasm"/>
    <property type="evidence" value="ECO:0007669"/>
    <property type="project" value="UniProtKB-SubCell"/>
</dbReference>
<comment type="PTM">
    <text evidence="5">Phosphorylated by CheA. Phosphorylation of the N-terminal regulatory domain activates the methylesterase activity.</text>
</comment>
<dbReference type="SUPFAM" id="SSF52172">
    <property type="entry name" value="CheY-like"/>
    <property type="match status" value="1"/>
</dbReference>
<evidence type="ECO:0000259" key="10">
    <source>
        <dbReference type="PROSITE" id="PS50122"/>
    </source>
</evidence>
<keyword evidence="12" id="KW-1185">Reference proteome</keyword>
<gene>
    <name evidence="5" type="primary">cheB</name>
    <name evidence="11" type="ORF">ATJ93_0862</name>
</gene>
<dbReference type="NCBIfam" id="NF001965">
    <property type="entry name" value="PRK00742.1"/>
    <property type="match status" value="1"/>
</dbReference>
<dbReference type="CDD" id="cd17541">
    <property type="entry name" value="REC_CheB-like"/>
    <property type="match status" value="1"/>
</dbReference>
<accession>A0A419WQY6</accession>
<dbReference type="SUPFAM" id="SSF52738">
    <property type="entry name" value="Methylesterase CheB, C-terminal domain"/>
    <property type="match status" value="1"/>
</dbReference>
<feature type="active site" evidence="5 6">
    <location>
        <position position="371"/>
    </location>
</feature>
<dbReference type="CDD" id="cd16432">
    <property type="entry name" value="CheB_Rec"/>
    <property type="match status" value="1"/>
</dbReference>
<evidence type="ECO:0000256" key="5">
    <source>
        <dbReference type="HAMAP-Rule" id="MF_00099"/>
    </source>
</evidence>
<dbReference type="Pfam" id="PF00072">
    <property type="entry name" value="Response_reg"/>
    <property type="match status" value="1"/>
</dbReference>
<dbReference type="PANTHER" id="PTHR42872">
    <property type="entry name" value="PROTEIN-GLUTAMATE METHYLESTERASE/PROTEIN-GLUTAMINE GLUTAMINASE"/>
    <property type="match status" value="1"/>
</dbReference>
<comment type="caution">
    <text evidence="11">The sequence shown here is derived from an EMBL/GenBank/DDBJ whole genome shotgun (WGS) entry which is preliminary data.</text>
</comment>
<keyword evidence="5 7" id="KW-0597">Phosphoprotein</keyword>
<dbReference type="Gene3D" id="3.40.50.2300">
    <property type="match status" value="1"/>
</dbReference>
<feature type="compositionally biased region" description="Basic and acidic residues" evidence="8">
    <location>
        <begin position="437"/>
        <end position="446"/>
    </location>
</feature>
<dbReference type="InterPro" id="IPR001789">
    <property type="entry name" value="Sig_transdc_resp-reg_receiver"/>
</dbReference>
<evidence type="ECO:0000256" key="2">
    <source>
        <dbReference type="ARBA" id="ARBA00022500"/>
    </source>
</evidence>
<dbReference type="GO" id="GO:0008984">
    <property type="term" value="F:protein-glutamate methylesterase activity"/>
    <property type="evidence" value="ECO:0007669"/>
    <property type="project" value="UniProtKB-UniRule"/>
</dbReference>
<feature type="domain" description="CheB-type methylesterase" evidence="10">
    <location>
        <begin position="242"/>
        <end position="429"/>
    </location>
</feature>
<keyword evidence="1 5" id="KW-0963">Cytoplasm</keyword>
<protein>
    <recommendedName>
        <fullName evidence="5">Protein-glutamate methylesterase/protein-glutamine glutaminase</fullName>
        <ecNumber evidence="5">3.1.1.61</ecNumber>
        <ecNumber evidence="5">3.5.1.44</ecNumber>
    </recommendedName>
</protein>
<dbReference type="InterPro" id="IPR008248">
    <property type="entry name" value="CheB-like"/>
</dbReference>
<dbReference type="PROSITE" id="PS50110">
    <property type="entry name" value="RESPONSE_REGULATORY"/>
    <property type="match status" value="1"/>
</dbReference>
<organism evidence="11 12">
    <name type="scientific">Halopiger aswanensis</name>
    <dbReference type="NCBI Taxonomy" id="148449"/>
    <lineage>
        <taxon>Archaea</taxon>
        <taxon>Methanobacteriati</taxon>
        <taxon>Methanobacteriota</taxon>
        <taxon>Stenosarchaea group</taxon>
        <taxon>Halobacteria</taxon>
        <taxon>Halobacteriales</taxon>
        <taxon>Natrialbaceae</taxon>
        <taxon>Halopiger</taxon>
    </lineage>
</organism>
<dbReference type="InterPro" id="IPR035909">
    <property type="entry name" value="CheB_C"/>
</dbReference>
<evidence type="ECO:0000256" key="7">
    <source>
        <dbReference type="PROSITE-ProRule" id="PRU00169"/>
    </source>
</evidence>
<evidence type="ECO:0000256" key="3">
    <source>
        <dbReference type="ARBA" id="ARBA00022801"/>
    </source>
</evidence>
<dbReference type="EC" id="3.5.1.44" evidence="5"/>
<evidence type="ECO:0000256" key="6">
    <source>
        <dbReference type="PROSITE-ProRule" id="PRU00050"/>
    </source>
</evidence>
<feature type="active site" evidence="5 6">
    <location>
        <position position="247"/>
    </location>
</feature>
<evidence type="ECO:0000256" key="4">
    <source>
        <dbReference type="ARBA" id="ARBA00048267"/>
    </source>
</evidence>
<proteinExistence type="inferred from homology"/>
<feature type="domain" description="Response regulatory" evidence="9">
    <location>
        <begin position="3"/>
        <end position="120"/>
    </location>
</feature>
<dbReference type="HAMAP" id="MF_00099">
    <property type="entry name" value="CheB_chemtxs"/>
    <property type="match status" value="1"/>
</dbReference>
<comment type="similarity">
    <text evidence="5">Belongs to the CheB family.</text>
</comment>